<feature type="transmembrane region" description="Helical" evidence="1">
    <location>
        <begin position="489"/>
        <end position="510"/>
    </location>
</feature>
<dbReference type="OrthoDB" id="85977at2157"/>
<keyword evidence="1" id="KW-0472">Membrane</keyword>
<proteinExistence type="predicted"/>
<dbReference type="AlphaFoldDB" id="A0A1H6UAQ5"/>
<dbReference type="InterPro" id="IPR047792">
    <property type="entry name" value="Hvo_1808-like"/>
</dbReference>
<accession>A0A2H4PYD2</accession>
<dbReference type="Proteomes" id="UP000198888">
    <property type="component" value="Unassembled WGS sequence"/>
</dbReference>
<dbReference type="KEGG" id="hae:halTADL_0304"/>
<evidence type="ECO:0000313" key="3">
    <source>
        <dbReference type="Proteomes" id="UP000198888"/>
    </source>
</evidence>
<organism evidence="2 3">
    <name type="scientific">Halohasta litchfieldiae</name>
    <dbReference type="NCBI Taxonomy" id="1073996"/>
    <lineage>
        <taxon>Archaea</taxon>
        <taxon>Methanobacteriati</taxon>
        <taxon>Methanobacteriota</taxon>
        <taxon>Stenosarchaea group</taxon>
        <taxon>Halobacteria</taxon>
        <taxon>Halobacteriales</taxon>
        <taxon>Haloferacaceae</taxon>
        <taxon>Halohasta</taxon>
    </lineage>
</organism>
<dbReference type="EMBL" id="FNYR01000009">
    <property type="protein sequence ID" value="SEI85310.1"/>
    <property type="molecule type" value="Genomic_DNA"/>
</dbReference>
<protein>
    <submittedName>
        <fullName evidence="2">PGF-CTERM protein</fullName>
    </submittedName>
</protein>
<evidence type="ECO:0000313" key="2">
    <source>
        <dbReference type="EMBL" id="SEI85310.1"/>
    </source>
</evidence>
<name>A0A1H6UAQ5_9EURY</name>
<keyword evidence="1" id="KW-1133">Transmembrane helix</keyword>
<accession>A0A1H6UAQ5</accession>
<gene>
    <name evidence="2" type="ORF">SAMN05444271_109105</name>
</gene>
<sequence>MTRLTALLCSLLLLTAGVGSAAVAAEPSTATSGTLSTSQPQLDQSAPVGCVDGICYDDDLPFDEATDLTDDELDILVDRTMARVEQLRGQKFDSEVPVEVQSRAEFREDNLVTNTSTDETFERWNDGVWKGLFIIGDDQRSAAAIDGTIGEAVSGFYVPSENRIVIVSSTPDSPTVNEQTLLHELGHAMQDQYHDLSEPTYRGVTQDRDLAVDGAVEGEAAYLGSLYSERCSSGQWDCFDTTQASGGSSGGSGESTSNPGVLFLLLQPYSDGPAYIHEIRETDGWEGVSEHIESPPTTTTEIIHQQPMNAPSLDVPDESTDGWERYPEQGGGAEVTGEASIYVMFWYQAREYGADTIDPQSFTNTDQPYDRYDYVSEPSEGWAGDELYPYKRGDDDGYVWSLEWDSTADATEFAEAYGEILTAHDAAETDSGAYVVSNGSFSGTYGVEVDGTRVTIVHAPTEAGLFELRPSLEPTPVVDDGSRLFQDDVPGFGVAAAVAALLAVVIAGRLD</sequence>
<keyword evidence="3" id="KW-1185">Reference proteome</keyword>
<reference evidence="2 3" key="1">
    <citation type="submission" date="2016-10" db="EMBL/GenBank/DDBJ databases">
        <authorList>
            <person name="de Groot N.N."/>
        </authorList>
    </citation>
    <scope>NUCLEOTIDE SEQUENCE [LARGE SCALE GENOMIC DNA]</scope>
    <source>
        <strain evidence="2 3">DSM 22187</strain>
    </source>
</reference>
<dbReference type="STRING" id="1073996.SAMN05444271_109105"/>
<dbReference type="RefSeq" id="WP_089672283.1">
    <property type="nucleotide sequence ID" value="NZ_CP024845.1"/>
</dbReference>
<dbReference type="NCBIfam" id="NF038145">
    <property type="entry name" value="Hvo_1808_fam"/>
    <property type="match status" value="1"/>
</dbReference>
<keyword evidence="1" id="KW-0812">Transmembrane</keyword>
<dbReference type="GeneID" id="35001130"/>
<evidence type="ECO:0000256" key="1">
    <source>
        <dbReference type="SAM" id="Phobius"/>
    </source>
</evidence>